<dbReference type="Proteomes" id="UP000597762">
    <property type="component" value="Unassembled WGS sequence"/>
</dbReference>
<proteinExistence type="predicted"/>
<dbReference type="PANTHER" id="PTHR11640">
    <property type="entry name" value="NEPHRIN"/>
    <property type="match status" value="1"/>
</dbReference>
<evidence type="ECO:0000256" key="5">
    <source>
        <dbReference type="ARBA" id="ARBA00023319"/>
    </source>
</evidence>
<dbReference type="GO" id="GO:0050839">
    <property type="term" value="F:cell adhesion molecule binding"/>
    <property type="evidence" value="ECO:0007669"/>
    <property type="project" value="TreeGrafter"/>
</dbReference>
<gene>
    <name evidence="9" type="ORF">SPHA_41378</name>
</gene>
<feature type="domain" description="Ig-like" evidence="8">
    <location>
        <begin position="386"/>
        <end position="502"/>
    </location>
</feature>
<keyword evidence="10" id="KW-1185">Reference proteome</keyword>
<feature type="transmembrane region" description="Helical" evidence="6">
    <location>
        <begin position="870"/>
        <end position="891"/>
    </location>
</feature>
<feature type="domain" description="Ig-like" evidence="8">
    <location>
        <begin position="197"/>
        <end position="288"/>
    </location>
</feature>
<evidence type="ECO:0000256" key="4">
    <source>
        <dbReference type="ARBA" id="ARBA00023180"/>
    </source>
</evidence>
<sequence>MAMLNLILFALSCGIVFVQSKITAKNKTLLIKAGDPFTLECDDPSAKWRLNRRIIANCENCHSSTCNIDEAYKNRITAFCKQGYSVLHFNSTQIGDRGGLHCPESESATFQLLVGNYNITHFRSENKFPFALNQKSYTLVCDKEQNGEMIWFDITCDAKQKKGTFHIKQVSLSQDGNIIGCESAGQLYLFRLTVNVPVTSVSIQLPNQDLENKYGIFVCKVEESKPEASFQWIIAYQNGSLQEIQQKSLISKTAKGKLWQTSSTLTLNLMRDYKKIMCKARIENMTWTNSQYQLLDIKYPPQGKPRIILSQSGICAGKSTEIKCEWKGGNPEATVELSCLSEVKKGQSSVSIKKNVTQDMSQFCICKGTHIVKEDNVTEELDIQYPPNKVTIAQTSYLEGQTTSLICEASGGNPEVYSYTWSPGKYPPSNVIKTHLSRTLNKKTVTCYAHHKCKGGNPVSSTIKLNVEYYPIINTIDSMTVIENQTNEFSCLAEGNPKPTITWKIRNQIYKSKLLQVSFTHSNVSKVQCIATANSSKHGILKSSKNISIFVTYSPVITIRHNVTNLQQKAQINCTAHANPNNIQYRMVQKWGTIIKKDIPKNHVTIQNISFQDMGTWICLASNDIPKKNYYSEKSTEIKLNVAAHFQGNKNETANVGSEKLLKICFYCYPEATQMIWYKGNEEMPFDTIFYIPAKEGLFPFPGKCSILELKINEKIVQIYSLKVINLVGQRTFELTLDTVIPSNSSTEPPIYIIVSSVIAVIVVLLIIGGIICFKFRKSSNKTQSNTIPINNLRMSNGQQDEEEPRYADISNRLSVKEQENGNEPAYINMANKPPDKGHLDISTQVYLLKYIYSSISTQVYLLKYIYKKYIYSSISTQVYLLKYIYSSISIKSISTQVYLLKYIYSSISTQYIYSSISTQVYLLKYIYSSISIKSISTQVYLLKYIYSIYIYSSISIKVSSISTQVYLLKYIYKKYIYSSIYLYLSSISTQVYLLKYIYKKS</sequence>
<evidence type="ECO:0000256" key="3">
    <source>
        <dbReference type="ARBA" id="ARBA00023157"/>
    </source>
</evidence>
<name>A0A812CSL2_ACAPH</name>
<keyword evidence="4" id="KW-0325">Glycoprotein</keyword>
<evidence type="ECO:0000256" key="1">
    <source>
        <dbReference type="ARBA" id="ARBA00004479"/>
    </source>
</evidence>
<dbReference type="Gene3D" id="2.60.40.10">
    <property type="entry name" value="Immunoglobulins"/>
    <property type="match status" value="4"/>
</dbReference>
<protein>
    <recommendedName>
        <fullName evidence="8">Ig-like domain-containing protein</fullName>
    </recommendedName>
</protein>
<dbReference type="InterPro" id="IPR036179">
    <property type="entry name" value="Ig-like_dom_sf"/>
</dbReference>
<feature type="transmembrane region" description="Helical" evidence="6">
    <location>
        <begin position="945"/>
        <end position="969"/>
    </location>
</feature>
<keyword evidence="2 6" id="KW-0472">Membrane</keyword>
<dbReference type="PANTHER" id="PTHR11640:SF164">
    <property type="entry name" value="MAM DOMAIN-CONTAINING GLYCOSYLPHOSPHATIDYLINOSITOL ANCHOR PROTEIN 1"/>
    <property type="match status" value="1"/>
</dbReference>
<evidence type="ECO:0000313" key="10">
    <source>
        <dbReference type="Proteomes" id="UP000597762"/>
    </source>
</evidence>
<dbReference type="GO" id="GO:0005911">
    <property type="term" value="C:cell-cell junction"/>
    <property type="evidence" value="ECO:0007669"/>
    <property type="project" value="TreeGrafter"/>
</dbReference>
<dbReference type="GO" id="GO:0005886">
    <property type="term" value="C:plasma membrane"/>
    <property type="evidence" value="ECO:0007669"/>
    <property type="project" value="TreeGrafter"/>
</dbReference>
<evidence type="ECO:0000256" key="7">
    <source>
        <dbReference type="SAM" id="SignalP"/>
    </source>
</evidence>
<dbReference type="InterPro" id="IPR013783">
    <property type="entry name" value="Ig-like_fold"/>
</dbReference>
<organism evidence="9 10">
    <name type="scientific">Acanthosepion pharaonis</name>
    <name type="common">Pharaoh cuttlefish</name>
    <name type="synonym">Sepia pharaonis</name>
    <dbReference type="NCBI Taxonomy" id="158019"/>
    <lineage>
        <taxon>Eukaryota</taxon>
        <taxon>Metazoa</taxon>
        <taxon>Spiralia</taxon>
        <taxon>Lophotrochozoa</taxon>
        <taxon>Mollusca</taxon>
        <taxon>Cephalopoda</taxon>
        <taxon>Coleoidea</taxon>
        <taxon>Decapodiformes</taxon>
        <taxon>Sepiida</taxon>
        <taxon>Sepiina</taxon>
        <taxon>Sepiidae</taxon>
        <taxon>Acanthosepion</taxon>
    </lineage>
</organism>
<dbReference type="PROSITE" id="PS50835">
    <property type="entry name" value="IG_LIKE"/>
    <property type="match status" value="2"/>
</dbReference>
<dbReference type="InterPro" id="IPR051275">
    <property type="entry name" value="Cell_adhesion_signaling"/>
</dbReference>
<keyword evidence="7" id="KW-0732">Signal</keyword>
<keyword evidence="3" id="KW-1015">Disulfide bond</keyword>
<feature type="transmembrane region" description="Helical" evidence="6">
    <location>
        <begin position="903"/>
        <end position="924"/>
    </location>
</feature>
<reference evidence="9" key="1">
    <citation type="submission" date="2021-01" db="EMBL/GenBank/DDBJ databases">
        <authorList>
            <person name="Li R."/>
            <person name="Bekaert M."/>
        </authorList>
    </citation>
    <scope>NUCLEOTIDE SEQUENCE</scope>
    <source>
        <strain evidence="9">Farmed</strain>
    </source>
</reference>
<evidence type="ECO:0000256" key="2">
    <source>
        <dbReference type="ARBA" id="ARBA00023136"/>
    </source>
</evidence>
<dbReference type="AlphaFoldDB" id="A0A812CSL2"/>
<dbReference type="GO" id="GO:0098609">
    <property type="term" value="P:cell-cell adhesion"/>
    <property type="evidence" value="ECO:0007669"/>
    <property type="project" value="TreeGrafter"/>
</dbReference>
<feature type="signal peptide" evidence="7">
    <location>
        <begin position="1"/>
        <end position="20"/>
    </location>
</feature>
<keyword evidence="6" id="KW-0812">Transmembrane</keyword>
<dbReference type="InterPro" id="IPR003599">
    <property type="entry name" value="Ig_sub"/>
</dbReference>
<evidence type="ECO:0000259" key="8">
    <source>
        <dbReference type="PROSITE" id="PS50835"/>
    </source>
</evidence>
<dbReference type="OrthoDB" id="10006996at2759"/>
<comment type="caution">
    <text evidence="9">The sequence shown here is derived from an EMBL/GenBank/DDBJ whole genome shotgun (WGS) entry which is preliminary data.</text>
</comment>
<dbReference type="InterPro" id="IPR007110">
    <property type="entry name" value="Ig-like_dom"/>
</dbReference>
<comment type="subcellular location">
    <subcellularLocation>
        <location evidence="1">Membrane</location>
        <topology evidence="1">Single-pass type I membrane protein</topology>
    </subcellularLocation>
</comment>
<accession>A0A812CSL2</accession>
<keyword evidence="5" id="KW-0393">Immunoglobulin domain</keyword>
<dbReference type="SUPFAM" id="SSF48726">
    <property type="entry name" value="Immunoglobulin"/>
    <property type="match status" value="3"/>
</dbReference>
<feature type="transmembrane region" description="Helical" evidence="6">
    <location>
        <begin position="751"/>
        <end position="774"/>
    </location>
</feature>
<evidence type="ECO:0000313" key="9">
    <source>
        <dbReference type="EMBL" id="CAE1278628.1"/>
    </source>
</evidence>
<evidence type="ECO:0000256" key="6">
    <source>
        <dbReference type="SAM" id="Phobius"/>
    </source>
</evidence>
<dbReference type="EMBL" id="CAHIKZ030001982">
    <property type="protein sequence ID" value="CAE1278628.1"/>
    <property type="molecule type" value="Genomic_DNA"/>
</dbReference>
<feature type="chain" id="PRO_5032994107" description="Ig-like domain-containing protein" evidence="7">
    <location>
        <begin position="21"/>
        <end position="1002"/>
    </location>
</feature>
<dbReference type="SMART" id="SM00409">
    <property type="entry name" value="IG"/>
    <property type="match status" value="3"/>
</dbReference>
<feature type="transmembrane region" description="Helical" evidence="6">
    <location>
        <begin position="981"/>
        <end position="999"/>
    </location>
</feature>
<keyword evidence="6" id="KW-1133">Transmembrane helix</keyword>